<accession>T0YKI8</accession>
<feature type="non-terminal residue" evidence="2">
    <location>
        <position position="1"/>
    </location>
</feature>
<proteinExistence type="predicted"/>
<protein>
    <submittedName>
        <fullName evidence="2">Aldehyde dehydrogenase</fullName>
    </submittedName>
</protein>
<sequence length="154" mass="15474">LGGGRAASREVDSCLESLVFFAGAADKLAQLGGSVNGVAGPYFTFTMPEPMGVIAVVGQPEHDLRGLVLHLAAAVCGGNAVVALVAESTPLPGLLLGEVLATGDMPSGVVALLSGVRKELLPWVGSHRDIDAIDAGGCDAAEWRTLALAAADSV</sequence>
<feature type="domain" description="Aldehyde dehydrogenase" evidence="1">
    <location>
        <begin position="6"/>
        <end position="137"/>
    </location>
</feature>
<name>T0YKI8_9ZZZZ</name>
<comment type="caution">
    <text evidence="2">The sequence shown here is derived from an EMBL/GenBank/DDBJ whole genome shotgun (WGS) entry which is preliminary data.</text>
</comment>
<reference evidence="2" key="2">
    <citation type="journal article" date="2014" name="ISME J.">
        <title>Microbial stratification in low pH oxic and suboxic macroscopic growths along an acid mine drainage.</title>
        <authorList>
            <person name="Mendez-Garcia C."/>
            <person name="Mesa V."/>
            <person name="Sprenger R.R."/>
            <person name="Richter M."/>
            <person name="Diez M.S."/>
            <person name="Solano J."/>
            <person name="Bargiela R."/>
            <person name="Golyshina O.V."/>
            <person name="Manteca A."/>
            <person name="Ramos J.L."/>
            <person name="Gallego J.R."/>
            <person name="Llorente I."/>
            <person name="Martins Dos Santos V.A."/>
            <person name="Jensen O.N."/>
            <person name="Pelaez A.I."/>
            <person name="Sanchez J."/>
            <person name="Ferrer M."/>
        </authorList>
    </citation>
    <scope>NUCLEOTIDE SEQUENCE</scope>
</reference>
<dbReference type="PANTHER" id="PTHR11699">
    <property type="entry name" value="ALDEHYDE DEHYDROGENASE-RELATED"/>
    <property type="match status" value="1"/>
</dbReference>
<dbReference type="InterPro" id="IPR016161">
    <property type="entry name" value="Ald_DH/histidinol_DH"/>
</dbReference>
<dbReference type="GO" id="GO:0016491">
    <property type="term" value="F:oxidoreductase activity"/>
    <property type="evidence" value="ECO:0007669"/>
    <property type="project" value="InterPro"/>
</dbReference>
<dbReference type="InterPro" id="IPR016162">
    <property type="entry name" value="Ald_DH_N"/>
</dbReference>
<evidence type="ECO:0000259" key="1">
    <source>
        <dbReference type="Pfam" id="PF00171"/>
    </source>
</evidence>
<dbReference type="SUPFAM" id="SSF53720">
    <property type="entry name" value="ALDH-like"/>
    <property type="match status" value="1"/>
</dbReference>
<evidence type="ECO:0000313" key="2">
    <source>
        <dbReference type="EMBL" id="EQD33643.1"/>
    </source>
</evidence>
<feature type="non-terminal residue" evidence="2">
    <location>
        <position position="154"/>
    </location>
</feature>
<dbReference type="Pfam" id="PF00171">
    <property type="entry name" value="Aldedh"/>
    <property type="match status" value="1"/>
</dbReference>
<organism evidence="2">
    <name type="scientific">mine drainage metagenome</name>
    <dbReference type="NCBI Taxonomy" id="410659"/>
    <lineage>
        <taxon>unclassified sequences</taxon>
        <taxon>metagenomes</taxon>
        <taxon>ecological metagenomes</taxon>
    </lineage>
</organism>
<dbReference type="InterPro" id="IPR015590">
    <property type="entry name" value="Aldehyde_DH_dom"/>
</dbReference>
<gene>
    <name evidence="2" type="ORF">B1B_17504</name>
</gene>
<dbReference type="Gene3D" id="3.40.605.10">
    <property type="entry name" value="Aldehyde Dehydrogenase, Chain A, domain 1"/>
    <property type="match status" value="1"/>
</dbReference>
<dbReference type="AlphaFoldDB" id="T0YKI8"/>
<dbReference type="EMBL" id="AUZY01011694">
    <property type="protein sequence ID" value="EQD33643.1"/>
    <property type="molecule type" value="Genomic_DNA"/>
</dbReference>
<reference evidence="2" key="1">
    <citation type="submission" date="2013-08" db="EMBL/GenBank/DDBJ databases">
        <authorList>
            <person name="Mendez C."/>
            <person name="Richter M."/>
            <person name="Ferrer M."/>
            <person name="Sanchez J."/>
        </authorList>
    </citation>
    <scope>NUCLEOTIDE SEQUENCE</scope>
</reference>